<reference evidence="4" key="1">
    <citation type="submission" date="2020-12" db="EMBL/GenBank/DDBJ databases">
        <title>Taurinivorans muris gen. nov., sp. nov., fundamental and realized metabolic niche of a ubiquitous sulfidogenic bacterium in the murine intestine.</title>
        <authorList>
            <person name="Ye H."/>
            <person name="Hanson B.T."/>
            <person name="Loy A."/>
        </authorList>
    </citation>
    <scope>NUCLEOTIDE SEQUENCE</scope>
    <source>
        <strain evidence="4">LT0009</strain>
    </source>
</reference>
<keyword evidence="3" id="KW-0472">Membrane</keyword>
<evidence type="ECO:0000313" key="5">
    <source>
        <dbReference type="Proteomes" id="UP001058120"/>
    </source>
</evidence>
<dbReference type="RefSeq" id="WP_334315707.1">
    <property type="nucleotide sequence ID" value="NZ_CP065938.1"/>
</dbReference>
<dbReference type="Pfam" id="PF11906">
    <property type="entry name" value="DUF3426"/>
    <property type="match status" value="1"/>
</dbReference>
<dbReference type="EMBL" id="CP065938">
    <property type="protein sequence ID" value="UWX06106.1"/>
    <property type="molecule type" value="Genomic_DNA"/>
</dbReference>
<feature type="transmembrane region" description="Helical" evidence="3">
    <location>
        <begin position="80"/>
        <end position="102"/>
    </location>
</feature>
<keyword evidence="5" id="KW-1185">Reference proteome</keyword>
<evidence type="ECO:0000256" key="2">
    <source>
        <dbReference type="SAM" id="MobiDB-lite"/>
    </source>
</evidence>
<keyword evidence="3" id="KW-1133">Transmembrane helix</keyword>
<proteinExistence type="predicted"/>
<keyword evidence="1" id="KW-0175">Coiled coil</keyword>
<keyword evidence="3" id="KW-0812">Transmembrane</keyword>
<gene>
    <name evidence="4" type="ORF">JBF11_01975</name>
</gene>
<feature type="region of interest" description="Disordered" evidence="2">
    <location>
        <begin position="43"/>
        <end position="62"/>
    </location>
</feature>
<name>A0ABY5Y2R9_9BACT</name>
<feature type="coiled-coil region" evidence="1">
    <location>
        <begin position="118"/>
        <end position="145"/>
    </location>
</feature>
<accession>A0ABY5Y2R9</accession>
<evidence type="ECO:0000313" key="4">
    <source>
        <dbReference type="EMBL" id="UWX06106.1"/>
    </source>
</evidence>
<evidence type="ECO:0000256" key="3">
    <source>
        <dbReference type="SAM" id="Phobius"/>
    </source>
</evidence>
<evidence type="ECO:0000256" key="1">
    <source>
        <dbReference type="SAM" id="Coils"/>
    </source>
</evidence>
<organism evidence="4 5">
    <name type="scientific">Taurinivorans muris</name>
    <dbReference type="NCBI Taxonomy" id="2787751"/>
    <lineage>
        <taxon>Bacteria</taxon>
        <taxon>Pseudomonadati</taxon>
        <taxon>Thermodesulfobacteriota</taxon>
        <taxon>Desulfovibrionia</taxon>
        <taxon>Desulfovibrionales</taxon>
        <taxon>Desulfovibrionaceae</taxon>
        <taxon>Taurinivorans</taxon>
    </lineage>
</organism>
<dbReference type="InterPro" id="IPR021834">
    <property type="entry name" value="DUF3426"/>
</dbReference>
<sequence length="278" mass="31377">MLVTCPNCKSVFKLPKQEDIDKKLRCSICKTVFAIRETEYKLEAGEEGSPQEAGPSNTGIPRIDLDTPFANDKSVKKKSLAVRIFAILFFASICFISILWSFTDYLDPIKEKYFSKDEAKIQEKIEAENKRIEELTQKVKLLQINGLRQYTMPNDKIGTLTVIEGKVVNGFDEPRGFIQVECSLYSESGELLIDKKQIAGTSLSLFQLQVLNEEELEQTLNNNLDIMQRNTNIAPGASTPFMCIFYNPPQNAANFNIKIVSAENPEKMEAPQPEQASF</sequence>
<dbReference type="Proteomes" id="UP001058120">
    <property type="component" value="Chromosome"/>
</dbReference>
<protein>
    <submittedName>
        <fullName evidence="4">DUF3426 domain-containing protein</fullName>
    </submittedName>
</protein>